<evidence type="ECO:0000256" key="1">
    <source>
        <dbReference type="ARBA" id="ARBA00000085"/>
    </source>
</evidence>
<dbReference type="STRING" id="536979.SAMN04488055_3580"/>
<dbReference type="PROSITE" id="PS50113">
    <property type="entry name" value="PAC"/>
    <property type="match status" value="3"/>
</dbReference>
<keyword evidence="10" id="KW-1185">Reference proteome</keyword>
<dbReference type="Pfam" id="PF13426">
    <property type="entry name" value="PAS_9"/>
    <property type="match status" value="2"/>
</dbReference>
<dbReference type="Proteomes" id="UP000185003">
    <property type="component" value="Unassembled WGS sequence"/>
</dbReference>
<keyword evidence="5" id="KW-0418">Kinase</keyword>
<dbReference type="InterPro" id="IPR005467">
    <property type="entry name" value="His_kinase_dom"/>
</dbReference>
<organism evidence="9 10">
    <name type="scientific">Chitinophaga niabensis</name>
    <dbReference type="NCBI Taxonomy" id="536979"/>
    <lineage>
        <taxon>Bacteria</taxon>
        <taxon>Pseudomonadati</taxon>
        <taxon>Bacteroidota</taxon>
        <taxon>Chitinophagia</taxon>
        <taxon>Chitinophagales</taxon>
        <taxon>Chitinophagaceae</taxon>
        <taxon>Chitinophaga</taxon>
    </lineage>
</organism>
<dbReference type="SMART" id="SM00388">
    <property type="entry name" value="HisKA"/>
    <property type="match status" value="1"/>
</dbReference>
<dbReference type="InterPro" id="IPR004358">
    <property type="entry name" value="Sig_transdc_His_kin-like_C"/>
</dbReference>
<evidence type="ECO:0000313" key="9">
    <source>
        <dbReference type="EMBL" id="SIO38587.1"/>
    </source>
</evidence>
<dbReference type="SMART" id="SM00387">
    <property type="entry name" value="HATPase_c"/>
    <property type="match status" value="1"/>
</dbReference>
<evidence type="ECO:0000259" key="7">
    <source>
        <dbReference type="PROSITE" id="PS50112"/>
    </source>
</evidence>
<proteinExistence type="predicted"/>
<keyword evidence="3" id="KW-0597">Phosphoprotein</keyword>
<dbReference type="InterPro" id="IPR013656">
    <property type="entry name" value="PAS_4"/>
</dbReference>
<dbReference type="SUPFAM" id="SSF47384">
    <property type="entry name" value="Homodimeric domain of signal transducing histidine kinase"/>
    <property type="match status" value="1"/>
</dbReference>
<evidence type="ECO:0000259" key="8">
    <source>
        <dbReference type="PROSITE" id="PS50113"/>
    </source>
</evidence>
<feature type="domain" description="Histidine kinase" evidence="6">
    <location>
        <begin position="419"/>
        <end position="644"/>
    </location>
</feature>
<dbReference type="SMART" id="SM00091">
    <property type="entry name" value="PAS"/>
    <property type="match status" value="3"/>
</dbReference>
<dbReference type="EC" id="2.7.13.3" evidence="2"/>
<dbReference type="AlphaFoldDB" id="A0A1N6J2V4"/>
<dbReference type="SUPFAM" id="SSF55785">
    <property type="entry name" value="PYP-like sensor domain (PAS domain)"/>
    <property type="match status" value="3"/>
</dbReference>
<protein>
    <recommendedName>
        <fullName evidence="2">histidine kinase</fullName>
        <ecNumber evidence="2">2.7.13.3</ecNumber>
    </recommendedName>
</protein>
<comment type="catalytic activity">
    <reaction evidence="1">
        <text>ATP + protein L-histidine = ADP + protein N-phospho-L-histidine.</text>
        <dbReference type="EC" id="2.7.13.3"/>
    </reaction>
</comment>
<dbReference type="InterPro" id="IPR052162">
    <property type="entry name" value="Sensor_kinase/Photoreceptor"/>
</dbReference>
<dbReference type="Gene3D" id="1.10.287.130">
    <property type="match status" value="1"/>
</dbReference>
<keyword evidence="4" id="KW-0808">Transferase</keyword>
<dbReference type="Gene3D" id="3.30.565.10">
    <property type="entry name" value="Histidine kinase-like ATPase, C-terminal domain"/>
    <property type="match status" value="1"/>
</dbReference>
<feature type="domain" description="PAS" evidence="7">
    <location>
        <begin position="136"/>
        <end position="216"/>
    </location>
</feature>
<dbReference type="PRINTS" id="PR00344">
    <property type="entry name" value="BCTRLSENSOR"/>
</dbReference>
<evidence type="ECO:0000313" key="10">
    <source>
        <dbReference type="Proteomes" id="UP000185003"/>
    </source>
</evidence>
<dbReference type="SMART" id="SM00086">
    <property type="entry name" value="PAC"/>
    <property type="match status" value="3"/>
</dbReference>
<feature type="domain" description="PAS" evidence="7">
    <location>
        <begin position="274"/>
        <end position="332"/>
    </location>
</feature>
<feature type="domain" description="PAC" evidence="8">
    <location>
        <begin position="207"/>
        <end position="258"/>
    </location>
</feature>
<evidence type="ECO:0000256" key="4">
    <source>
        <dbReference type="ARBA" id="ARBA00022679"/>
    </source>
</evidence>
<dbReference type="InterPro" id="IPR000014">
    <property type="entry name" value="PAS"/>
</dbReference>
<dbReference type="RefSeq" id="WP_084185683.1">
    <property type="nucleotide sequence ID" value="NZ_FSRA01000002.1"/>
</dbReference>
<name>A0A1N6J2V4_9BACT</name>
<dbReference type="Pfam" id="PF00512">
    <property type="entry name" value="HisKA"/>
    <property type="match status" value="1"/>
</dbReference>
<dbReference type="PROSITE" id="PS50112">
    <property type="entry name" value="PAS"/>
    <property type="match status" value="2"/>
</dbReference>
<dbReference type="PROSITE" id="PS50109">
    <property type="entry name" value="HIS_KIN"/>
    <property type="match status" value="1"/>
</dbReference>
<dbReference type="InterPro" id="IPR036890">
    <property type="entry name" value="HATPase_C_sf"/>
</dbReference>
<dbReference type="PANTHER" id="PTHR43304">
    <property type="entry name" value="PHYTOCHROME-LIKE PROTEIN CPH1"/>
    <property type="match status" value="1"/>
</dbReference>
<dbReference type="OrthoDB" id="9766459at2"/>
<gene>
    <name evidence="9" type="ORF">SAMN04488055_3580</name>
</gene>
<dbReference type="InterPro" id="IPR003594">
    <property type="entry name" value="HATPase_dom"/>
</dbReference>
<accession>A0A1N6J2V4</accession>
<dbReference type="GO" id="GO:0000155">
    <property type="term" value="F:phosphorelay sensor kinase activity"/>
    <property type="evidence" value="ECO:0007669"/>
    <property type="project" value="InterPro"/>
</dbReference>
<evidence type="ECO:0000256" key="3">
    <source>
        <dbReference type="ARBA" id="ARBA00022553"/>
    </source>
</evidence>
<dbReference type="InterPro" id="IPR001610">
    <property type="entry name" value="PAC"/>
</dbReference>
<dbReference type="Pfam" id="PF08448">
    <property type="entry name" value="PAS_4"/>
    <property type="match status" value="1"/>
</dbReference>
<dbReference type="SUPFAM" id="SSF55874">
    <property type="entry name" value="ATPase domain of HSP90 chaperone/DNA topoisomerase II/histidine kinase"/>
    <property type="match status" value="1"/>
</dbReference>
<dbReference type="EMBL" id="FSRA01000002">
    <property type="protein sequence ID" value="SIO38587.1"/>
    <property type="molecule type" value="Genomic_DNA"/>
</dbReference>
<dbReference type="CDD" id="cd00130">
    <property type="entry name" value="PAS"/>
    <property type="match status" value="3"/>
</dbReference>
<feature type="domain" description="PAC" evidence="8">
    <location>
        <begin position="349"/>
        <end position="401"/>
    </location>
</feature>
<sequence>MDPESNNVPLDTMVADTENIPAQFLELLPVGVCVCDAQGIIKKYNSQATSLWGRIPQSGERFCGAHMFYYPDGKYLPHEETPMAACLMDGLPRKDWDLVMERPGGQRVMVRINIAPIVDKQGAVKGMVNSYQEMPWKEELQDYVENAAIGLHWVDANGIILWANQAELDLLGYEKEEYIGHHISEFHESREVINDILERLTRNETLHMYEAQLRRKDGGIKTVHIHSNVFRVNGEFIHTRCFTVDITALRESEKMYRSIAETGSDEKAMDLKRSEEQYHKMIEEVDDYAILLMDKSGIIQNWNRGAEKIKGYKDFEIIGKSFQLFYLPEDRESGLPQKLINEAHRTGKAVQEGWRIRKDGTRFWGSIVITALHDADNNVIGFSKVTRDLTDKKRAEDRINQYAKELEFQNRELEQFAYIAAHDMKEPLRKIQFYSDYIYEHSGQLPEKMKDYLGRSIQAAARMKSLIEDLLSYSKASSISQNQEAVDLNELVKEVIAANRETIENNDAVIEVGTLPVVQVVPFQFSQLFDNLLNNSLKYRHPDRAPHIKISAEKLTSVPFPASEQKNACFHKISFEDNGIGFDPSYGVKIFDLFQRLHTQSDYSGSGVGLAICKKIIQNHQGFIQAKGQLNEGAVFEVYIPCIA</sequence>
<dbReference type="NCBIfam" id="TIGR00229">
    <property type="entry name" value="sensory_box"/>
    <property type="match status" value="2"/>
</dbReference>
<evidence type="ECO:0000259" key="6">
    <source>
        <dbReference type="PROSITE" id="PS50109"/>
    </source>
</evidence>
<dbReference type="InterPro" id="IPR035965">
    <property type="entry name" value="PAS-like_dom_sf"/>
</dbReference>
<dbReference type="InterPro" id="IPR003661">
    <property type="entry name" value="HisK_dim/P_dom"/>
</dbReference>
<dbReference type="InterPro" id="IPR036097">
    <property type="entry name" value="HisK_dim/P_sf"/>
</dbReference>
<dbReference type="Pfam" id="PF02518">
    <property type="entry name" value="HATPase_c"/>
    <property type="match status" value="1"/>
</dbReference>
<evidence type="ECO:0000256" key="5">
    <source>
        <dbReference type="ARBA" id="ARBA00022777"/>
    </source>
</evidence>
<feature type="domain" description="PAC" evidence="8">
    <location>
        <begin position="94"/>
        <end position="146"/>
    </location>
</feature>
<dbReference type="CDD" id="cd00082">
    <property type="entry name" value="HisKA"/>
    <property type="match status" value="1"/>
</dbReference>
<dbReference type="PANTHER" id="PTHR43304:SF1">
    <property type="entry name" value="PAC DOMAIN-CONTAINING PROTEIN"/>
    <property type="match status" value="1"/>
</dbReference>
<dbReference type="InterPro" id="IPR000700">
    <property type="entry name" value="PAS-assoc_C"/>
</dbReference>
<evidence type="ECO:0000256" key="2">
    <source>
        <dbReference type="ARBA" id="ARBA00012438"/>
    </source>
</evidence>
<dbReference type="Gene3D" id="3.30.450.20">
    <property type="entry name" value="PAS domain"/>
    <property type="match status" value="3"/>
</dbReference>
<reference evidence="9 10" key="1">
    <citation type="submission" date="2016-11" db="EMBL/GenBank/DDBJ databases">
        <authorList>
            <person name="Jaros S."/>
            <person name="Januszkiewicz K."/>
            <person name="Wedrychowicz H."/>
        </authorList>
    </citation>
    <scope>NUCLEOTIDE SEQUENCE [LARGE SCALE GENOMIC DNA]</scope>
    <source>
        <strain evidence="9 10">DSM 24787</strain>
    </source>
</reference>